<feature type="non-terminal residue" evidence="1">
    <location>
        <position position="180"/>
    </location>
</feature>
<organism evidence="1">
    <name type="scientific">marine metagenome</name>
    <dbReference type="NCBI Taxonomy" id="408172"/>
    <lineage>
        <taxon>unclassified sequences</taxon>
        <taxon>metagenomes</taxon>
        <taxon>ecological metagenomes</taxon>
    </lineage>
</organism>
<reference evidence="1" key="1">
    <citation type="submission" date="2018-05" db="EMBL/GenBank/DDBJ databases">
        <authorList>
            <person name="Lanie J.A."/>
            <person name="Ng W.-L."/>
            <person name="Kazmierczak K.M."/>
            <person name="Andrzejewski T.M."/>
            <person name="Davidsen T.M."/>
            <person name="Wayne K.J."/>
            <person name="Tettelin H."/>
            <person name="Glass J.I."/>
            <person name="Rusch D."/>
            <person name="Podicherti R."/>
            <person name="Tsui H.-C.T."/>
            <person name="Winkler M.E."/>
        </authorList>
    </citation>
    <scope>NUCLEOTIDE SEQUENCE</scope>
</reference>
<dbReference type="AlphaFoldDB" id="A0A382Y1S6"/>
<dbReference type="EMBL" id="UINC01172187">
    <property type="protein sequence ID" value="SVD77134.1"/>
    <property type="molecule type" value="Genomic_DNA"/>
</dbReference>
<proteinExistence type="predicted"/>
<accession>A0A382Y1S6</accession>
<evidence type="ECO:0008006" key="2">
    <source>
        <dbReference type="Google" id="ProtNLM"/>
    </source>
</evidence>
<sequence length="180" mass="19434">MGGYWGRRSGATHIHDRLMAKALVCELGEERVVILTVDLVALGADAVRAIRMAVKRDTGIAGAAIMICASHTHAGPLTIPYRGMGEIDKSYLDRVEAALVELVLTATAKMRPGRLGYARCDVQIGFNRRARRREAAGPVISHAHVLRFESDEGLGATLFQHACHPVVLGGDNHQISGDFV</sequence>
<protein>
    <recommendedName>
        <fullName evidence="2">Neutral/alkaline non-lysosomal ceramidase N-terminal domain-containing protein</fullName>
    </recommendedName>
</protein>
<name>A0A382Y1S6_9ZZZZ</name>
<gene>
    <name evidence="1" type="ORF">METZ01_LOCUS429988</name>
</gene>
<evidence type="ECO:0000313" key="1">
    <source>
        <dbReference type="EMBL" id="SVD77134.1"/>
    </source>
</evidence>